<evidence type="ECO:0000256" key="1">
    <source>
        <dbReference type="SAM" id="MobiDB-lite"/>
    </source>
</evidence>
<comment type="caution">
    <text evidence="2">The sequence shown here is derived from an EMBL/GenBank/DDBJ whole genome shotgun (WGS) entry which is preliminary data.</text>
</comment>
<protein>
    <submittedName>
        <fullName evidence="2">Uncharacterized protein</fullName>
    </submittedName>
</protein>
<evidence type="ECO:0000313" key="3">
    <source>
        <dbReference type="EMBL" id="CAF4554288.1"/>
    </source>
</evidence>
<dbReference type="EMBL" id="CAJOBC010116557">
    <property type="protein sequence ID" value="CAF4554288.1"/>
    <property type="molecule type" value="Genomic_DNA"/>
</dbReference>
<dbReference type="EMBL" id="CAJNOQ010047560">
    <property type="protein sequence ID" value="CAF1641625.1"/>
    <property type="molecule type" value="Genomic_DNA"/>
</dbReference>
<dbReference type="OrthoDB" id="2187466at2759"/>
<organism evidence="2 4">
    <name type="scientific">Didymodactylos carnosus</name>
    <dbReference type="NCBI Taxonomy" id="1234261"/>
    <lineage>
        <taxon>Eukaryota</taxon>
        <taxon>Metazoa</taxon>
        <taxon>Spiralia</taxon>
        <taxon>Gnathifera</taxon>
        <taxon>Rotifera</taxon>
        <taxon>Eurotatoria</taxon>
        <taxon>Bdelloidea</taxon>
        <taxon>Philodinida</taxon>
        <taxon>Philodinidae</taxon>
        <taxon>Didymodactylos</taxon>
    </lineage>
</organism>
<evidence type="ECO:0000313" key="2">
    <source>
        <dbReference type="EMBL" id="CAF1641625.1"/>
    </source>
</evidence>
<dbReference type="AlphaFoldDB" id="A0A816DPU3"/>
<accession>A0A816DPU3</accession>
<dbReference type="Proteomes" id="UP000681722">
    <property type="component" value="Unassembled WGS sequence"/>
</dbReference>
<feature type="non-terminal residue" evidence="2">
    <location>
        <position position="87"/>
    </location>
</feature>
<sequence length="87" mass="9914">NLSVQILDQWKTSKQFQQSSQLQNNSRVGANNSNGDDIINTTLINAMNQIETTTKSQYQQTNNNLNTDKHRHALIAKYGEVSDEEFE</sequence>
<evidence type="ECO:0000313" key="4">
    <source>
        <dbReference type="Proteomes" id="UP000663829"/>
    </source>
</evidence>
<keyword evidence="4" id="KW-1185">Reference proteome</keyword>
<gene>
    <name evidence="2" type="ORF">GPM918_LOCUS44972</name>
    <name evidence="3" type="ORF">SRO942_LOCUS47120</name>
</gene>
<name>A0A816DPU3_9BILA</name>
<dbReference type="Proteomes" id="UP000663829">
    <property type="component" value="Unassembled WGS sequence"/>
</dbReference>
<feature type="compositionally biased region" description="Low complexity" evidence="1">
    <location>
        <begin position="15"/>
        <end position="26"/>
    </location>
</feature>
<proteinExistence type="predicted"/>
<reference evidence="2" key="1">
    <citation type="submission" date="2021-02" db="EMBL/GenBank/DDBJ databases">
        <authorList>
            <person name="Nowell W R."/>
        </authorList>
    </citation>
    <scope>NUCLEOTIDE SEQUENCE</scope>
</reference>
<feature type="region of interest" description="Disordered" evidence="1">
    <location>
        <begin position="15"/>
        <end position="34"/>
    </location>
</feature>